<dbReference type="RefSeq" id="WP_110937836.1">
    <property type="nucleotide sequence ID" value="NZ_KZ614147.1"/>
</dbReference>
<comment type="caution">
    <text evidence="1">The sequence shown here is derived from an EMBL/GenBank/DDBJ whole genome shotgun (WGS) entry which is preliminary data.</text>
</comment>
<organism evidence="1 2">
    <name type="scientific">Salipaludibacillus neizhouensis</name>
    <dbReference type="NCBI Taxonomy" id="885475"/>
    <lineage>
        <taxon>Bacteria</taxon>
        <taxon>Bacillati</taxon>
        <taxon>Bacillota</taxon>
        <taxon>Bacilli</taxon>
        <taxon>Bacillales</taxon>
        <taxon>Bacillaceae</taxon>
    </lineage>
</organism>
<reference evidence="1 2" key="1">
    <citation type="submission" date="2017-10" db="EMBL/GenBank/DDBJ databases">
        <title>Bacillus sp. nov., a halophilic bacterium isolated from a Keqin Lake.</title>
        <authorList>
            <person name="Wang H."/>
        </authorList>
    </citation>
    <scope>NUCLEOTIDE SEQUENCE [LARGE SCALE GENOMIC DNA]</scope>
    <source>
        <strain evidence="1 2">KCTC 13187</strain>
    </source>
</reference>
<name>A0A3A9K1T6_9BACI</name>
<dbReference type="AlphaFoldDB" id="A0A3A9K1T6"/>
<accession>A0A3A9K1T6</accession>
<evidence type="ECO:0000313" key="1">
    <source>
        <dbReference type="EMBL" id="RKL64860.1"/>
    </source>
</evidence>
<protein>
    <submittedName>
        <fullName evidence="1">Uncharacterized protein</fullName>
    </submittedName>
</protein>
<sequence>MINKINSQELIDSLCELISSENEKNGEFYTTILPSKIQALEGKRTPEFGHPVNWMISGFAGNHAFVIGDLSSDNIVKDDLTEQNYYPPILTQALASLGSEYVYSQLAIVLLSDDVDVTTLNWVYEWKDDPRYFRKIIVPITGGDKIKNIANQIVGNILFPWSSIKSSLLSDTTITGLFNDDNEEEDNE</sequence>
<proteinExistence type="predicted"/>
<dbReference type="Proteomes" id="UP000281498">
    <property type="component" value="Unassembled WGS sequence"/>
</dbReference>
<evidence type="ECO:0000313" key="2">
    <source>
        <dbReference type="Proteomes" id="UP000281498"/>
    </source>
</evidence>
<gene>
    <name evidence="1" type="ORF">CR203_24030</name>
</gene>
<keyword evidence="2" id="KW-1185">Reference proteome</keyword>
<dbReference type="EMBL" id="PDOE01000032">
    <property type="protein sequence ID" value="RKL64860.1"/>
    <property type="molecule type" value="Genomic_DNA"/>
</dbReference>
<dbReference type="OrthoDB" id="2991618at2"/>